<keyword evidence="13" id="KW-0963">Cytoplasm</keyword>
<dbReference type="UniPathway" id="UPA00050">
    <property type="reaction ID" value="UER00064"/>
</dbReference>
<protein>
    <recommendedName>
        <fullName evidence="4 13">Homoserine kinase</fullName>
        <shortName evidence="13">HK</shortName>
        <shortName evidence="13">HSK</shortName>
        <ecNumber evidence="3 13">2.7.1.39</ecNumber>
    </recommendedName>
</protein>
<dbReference type="OrthoDB" id="9769912at2"/>
<dbReference type="InterPro" id="IPR020568">
    <property type="entry name" value="Ribosomal_Su5_D2-typ_SF"/>
</dbReference>
<keyword evidence="7 13" id="KW-0791">Threonine biosynthesis</keyword>
<keyword evidence="8 13" id="KW-0547">Nucleotide-binding</keyword>
<dbReference type="EC" id="2.7.1.39" evidence="3 13"/>
<evidence type="ECO:0000313" key="17">
    <source>
        <dbReference type="Proteomes" id="UP000192731"/>
    </source>
</evidence>
<dbReference type="PANTHER" id="PTHR20861">
    <property type="entry name" value="HOMOSERINE/4-DIPHOSPHOCYTIDYL-2-C-METHYL-D-ERYTHRITOL KINASE"/>
    <property type="match status" value="1"/>
</dbReference>
<comment type="similarity">
    <text evidence="2 13">Belongs to the GHMP kinase family. Homoserine kinase subfamily.</text>
</comment>
<keyword evidence="9 13" id="KW-0418">Kinase</keyword>
<dbReference type="Proteomes" id="UP000192731">
    <property type="component" value="Unassembled WGS sequence"/>
</dbReference>
<dbReference type="PIRSF" id="PIRSF000676">
    <property type="entry name" value="Homoser_kin"/>
    <property type="match status" value="1"/>
</dbReference>
<dbReference type="PANTHER" id="PTHR20861:SF1">
    <property type="entry name" value="HOMOSERINE KINASE"/>
    <property type="match status" value="1"/>
</dbReference>
<dbReference type="Gene3D" id="3.30.70.890">
    <property type="entry name" value="GHMP kinase, C-terminal domain"/>
    <property type="match status" value="1"/>
</dbReference>
<dbReference type="InterPro" id="IPR006204">
    <property type="entry name" value="GHMP_kinase_N_dom"/>
</dbReference>
<keyword evidence="6 13" id="KW-0808">Transferase</keyword>
<dbReference type="SUPFAM" id="SSF54211">
    <property type="entry name" value="Ribosomal protein S5 domain 2-like"/>
    <property type="match status" value="1"/>
</dbReference>
<dbReference type="NCBIfam" id="NF002288">
    <property type="entry name" value="PRK01212.1-4"/>
    <property type="match status" value="1"/>
</dbReference>
<dbReference type="InterPro" id="IPR013750">
    <property type="entry name" value="GHMP_kinase_C_dom"/>
</dbReference>
<evidence type="ECO:0000256" key="11">
    <source>
        <dbReference type="ARBA" id="ARBA00049375"/>
    </source>
</evidence>
<comment type="function">
    <text evidence="12 13">Catalyzes the ATP-dependent phosphorylation of L-homoserine to L-homoserine phosphate.</text>
</comment>
<evidence type="ECO:0000256" key="6">
    <source>
        <dbReference type="ARBA" id="ARBA00022679"/>
    </source>
</evidence>
<dbReference type="Pfam" id="PF00288">
    <property type="entry name" value="GHMP_kinases_N"/>
    <property type="match status" value="1"/>
</dbReference>
<organism evidence="16 17">
    <name type="scientific">Desulfonispora thiosulfatigenes DSM 11270</name>
    <dbReference type="NCBI Taxonomy" id="656914"/>
    <lineage>
        <taxon>Bacteria</taxon>
        <taxon>Bacillati</taxon>
        <taxon>Bacillota</taxon>
        <taxon>Clostridia</taxon>
        <taxon>Eubacteriales</taxon>
        <taxon>Peptococcaceae</taxon>
        <taxon>Desulfonispora</taxon>
    </lineage>
</organism>
<keyword evidence="5 13" id="KW-0028">Amino-acid biosynthesis</keyword>
<dbReference type="Gene3D" id="3.30.230.10">
    <property type="match status" value="1"/>
</dbReference>
<dbReference type="SUPFAM" id="SSF55060">
    <property type="entry name" value="GHMP Kinase, C-terminal domain"/>
    <property type="match status" value="1"/>
</dbReference>
<evidence type="ECO:0000256" key="3">
    <source>
        <dbReference type="ARBA" id="ARBA00012078"/>
    </source>
</evidence>
<feature type="domain" description="GHMP kinase N-terminal" evidence="14">
    <location>
        <begin position="57"/>
        <end position="139"/>
    </location>
</feature>
<feature type="domain" description="GHMP kinase C-terminal" evidence="15">
    <location>
        <begin position="201"/>
        <end position="269"/>
    </location>
</feature>
<reference evidence="16 17" key="1">
    <citation type="submission" date="2017-04" db="EMBL/GenBank/DDBJ databases">
        <authorList>
            <person name="Afonso C.L."/>
            <person name="Miller P.J."/>
            <person name="Scott M.A."/>
            <person name="Spackman E."/>
            <person name="Goraichik I."/>
            <person name="Dimitrov K.M."/>
            <person name="Suarez D.L."/>
            <person name="Swayne D.E."/>
        </authorList>
    </citation>
    <scope>NUCLEOTIDE SEQUENCE [LARGE SCALE GENOMIC DNA]</scope>
    <source>
        <strain evidence="16 17">DSM 11270</strain>
    </source>
</reference>
<evidence type="ECO:0000259" key="14">
    <source>
        <dbReference type="Pfam" id="PF00288"/>
    </source>
</evidence>
<dbReference type="InterPro" id="IPR000870">
    <property type="entry name" value="Homoserine_kinase"/>
</dbReference>
<evidence type="ECO:0000256" key="12">
    <source>
        <dbReference type="ARBA" id="ARBA00049954"/>
    </source>
</evidence>
<evidence type="ECO:0000256" key="8">
    <source>
        <dbReference type="ARBA" id="ARBA00022741"/>
    </source>
</evidence>
<dbReference type="PRINTS" id="PR00958">
    <property type="entry name" value="HOMSERKINASE"/>
</dbReference>
<name>A0A1W1VMD4_DESTI</name>
<dbReference type="GO" id="GO:0005524">
    <property type="term" value="F:ATP binding"/>
    <property type="evidence" value="ECO:0007669"/>
    <property type="project" value="UniProtKB-UniRule"/>
</dbReference>
<keyword evidence="17" id="KW-1185">Reference proteome</keyword>
<evidence type="ECO:0000256" key="7">
    <source>
        <dbReference type="ARBA" id="ARBA00022697"/>
    </source>
</evidence>
<dbReference type="EMBL" id="FWWT01000022">
    <property type="protein sequence ID" value="SMB94488.1"/>
    <property type="molecule type" value="Genomic_DNA"/>
</dbReference>
<evidence type="ECO:0000256" key="4">
    <source>
        <dbReference type="ARBA" id="ARBA00017858"/>
    </source>
</evidence>
<evidence type="ECO:0000259" key="15">
    <source>
        <dbReference type="Pfam" id="PF08544"/>
    </source>
</evidence>
<evidence type="ECO:0000256" key="10">
    <source>
        <dbReference type="ARBA" id="ARBA00022840"/>
    </source>
</evidence>
<dbReference type="PROSITE" id="PS00627">
    <property type="entry name" value="GHMP_KINASES_ATP"/>
    <property type="match status" value="1"/>
</dbReference>
<gene>
    <name evidence="13" type="primary">thrB</name>
    <name evidence="16" type="ORF">SAMN00017405_0217</name>
</gene>
<dbReference type="GO" id="GO:0004413">
    <property type="term" value="F:homoserine kinase activity"/>
    <property type="evidence" value="ECO:0007669"/>
    <property type="project" value="UniProtKB-UniRule"/>
</dbReference>
<evidence type="ECO:0000256" key="13">
    <source>
        <dbReference type="HAMAP-Rule" id="MF_00384"/>
    </source>
</evidence>
<dbReference type="RefSeq" id="WP_084054035.1">
    <property type="nucleotide sequence ID" value="NZ_FWWT01000022.1"/>
</dbReference>
<dbReference type="GO" id="GO:0009088">
    <property type="term" value="P:threonine biosynthetic process"/>
    <property type="evidence" value="ECO:0007669"/>
    <property type="project" value="UniProtKB-UniRule"/>
</dbReference>
<dbReference type="InterPro" id="IPR014721">
    <property type="entry name" value="Ribsml_uS5_D2-typ_fold_subgr"/>
</dbReference>
<comment type="subcellular location">
    <subcellularLocation>
        <location evidence="13">Cytoplasm</location>
    </subcellularLocation>
</comment>
<comment type="catalytic activity">
    <reaction evidence="11 13">
        <text>L-homoserine + ATP = O-phospho-L-homoserine + ADP + H(+)</text>
        <dbReference type="Rhea" id="RHEA:13985"/>
        <dbReference type="ChEBI" id="CHEBI:15378"/>
        <dbReference type="ChEBI" id="CHEBI:30616"/>
        <dbReference type="ChEBI" id="CHEBI:57476"/>
        <dbReference type="ChEBI" id="CHEBI:57590"/>
        <dbReference type="ChEBI" id="CHEBI:456216"/>
        <dbReference type="EC" id="2.7.1.39"/>
    </reaction>
</comment>
<evidence type="ECO:0000256" key="5">
    <source>
        <dbReference type="ARBA" id="ARBA00022605"/>
    </source>
</evidence>
<evidence type="ECO:0000256" key="9">
    <source>
        <dbReference type="ARBA" id="ARBA00022777"/>
    </source>
</evidence>
<dbReference type="InterPro" id="IPR036554">
    <property type="entry name" value="GHMP_kinase_C_sf"/>
</dbReference>
<feature type="binding site" evidence="13">
    <location>
        <begin position="86"/>
        <end position="96"/>
    </location>
    <ligand>
        <name>ATP</name>
        <dbReference type="ChEBI" id="CHEBI:30616"/>
    </ligand>
</feature>
<comment type="pathway">
    <text evidence="1 13">Amino-acid biosynthesis; L-threonine biosynthesis; L-threonine from L-aspartate: step 4/5.</text>
</comment>
<dbReference type="HAMAP" id="MF_00384">
    <property type="entry name" value="Homoser_kinase"/>
    <property type="match status" value="1"/>
</dbReference>
<evidence type="ECO:0000256" key="1">
    <source>
        <dbReference type="ARBA" id="ARBA00005015"/>
    </source>
</evidence>
<evidence type="ECO:0000256" key="2">
    <source>
        <dbReference type="ARBA" id="ARBA00007370"/>
    </source>
</evidence>
<dbReference type="InterPro" id="IPR006203">
    <property type="entry name" value="GHMP_knse_ATP-bd_CS"/>
</dbReference>
<sequence length="296" mass="32376">MILKIPATSANLGPGFDCIGMALDLYNFVEFHELNEGMLEIIVEKEGSTELPTDHNNLLFKAYKSVFEYLNKPVMGIHLKLINNIPLSRGLGSSAAAVVGGVLVANKILGEPLTKEELLKLAVKIEGHPDNVAPALFGGIVLSGSNGDQVFYRKISPGVMLKCSVLIPDFHLSTKKARSVLPKMISLQDAIFNVGRMGLLVDALHSENYEMLNIAIEDKLHQPYRSKLIPGLDDIFKLAKELNLLGVSISGAGPTVIVFHKDGDQDKVKKLQEVFKNYNIDSNLVHLNPIEQGVVE</sequence>
<keyword evidence="10 13" id="KW-0067">ATP-binding</keyword>
<dbReference type="AlphaFoldDB" id="A0A1W1VMD4"/>
<accession>A0A1W1VMD4</accession>
<evidence type="ECO:0000313" key="16">
    <source>
        <dbReference type="EMBL" id="SMB94488.1"/>
    </source>
</evidence>
<dbReference type="NCBIfam" id="TIGR00191">
    <property type="entry name" value="thrB"/>
    <property type="match status" value="1"/>
</dbReference>
<dbReference type="STRING" id="656914.SAMN00017405_0217"/>
<dbReference type="Pfam" id="PF08544">
    <property type="entry name" value="GHMP_kinases_C"/>
    <property type="match status" value="1"/>
</dbReference>
<proteinExistence type="inferred from homology"/>
<dbReference type="GO" id="GO:0005737">
    <property type="term" value="C:cytoplasm"/>
    <property type="evidence" value="ECO:0007669"/>
    <property type="project" value="UniProtKB-SubCell"/>
</dbReference>